<dbReference type="Pfam" id="PF13614">
    <property type="entry name" value="AAA_31"/>
    <property type="match status" value="1"/>
</dbReference>
<dbReference type="CDD" id="cd02042">
    <property type="entry name" value="ParAB_family"/>
    <property type="match status" value="1"/>
</dbReference>
<dbReference type="RefSeq" id="WP_228881159.1">
    <property type="nucleotide sequence ID" value="NZ_CABIIK010000031.1"/>
</dbReference>
<sequence>MNSKCKTIAVVNQKGGVGKTTTTYNLGWELGRIGKNVLLVDFDSQGNLTMQAGQFNPDRLDKTIANVMAEFIDNYEIKSNTEDLIIHKEYVDVLPANVELAGLELSLNQVTSRETVLADVLEKFKNDYDYILIDCSPSLGLLPVNALAAADTVIIPVAAQFWAVKGMETLLKSISMIKRRINRNLRIEGILLTMYNPTYKITRDMQEAVELHFGEAVNVFDVKIPESIKMRESGPLALSARELQEIRKDSKPLFGIMTAYENLAKEIAGKECE</sequence>
<keyword evidence="3" id="KW-1185">Reference proteome</keyword>
<organism evidence="2 3">
    <name type="scientific">Acetobacterium wieringae</name>
    <dbReference type="NCBI Taxonomy" id="52694"/>
    <lineage>
        <taxon>Bacteria</taxon>
        <taxon>Bacillati</taxon>
        <taxon>Bacillota</taxon>
        <taxon>Clostridia</taxon>
        <taxon>Eubacteriales</taxon>
        <taxon>Eubacteriaceae</taxon>
        <taxon>Acetobacterium</taxon>
    </lineage>
</organism>
<dbReference type="InterPro" id="IPR025669">
    <property type="entry name" value="AAA_dom"/>
</dbReference>
<dbReference type="EMBL" id="CP087994">
    <property type="protein sequence ID" value="UYO64392.1"/>
    <property type="molecule type" value="Genomic_DNA"/>
</dbReference>
<protein>
    <submittedName>
        <fullName evidence="2">AAA family ATPase</fullName>
    </submittedName>
</protein>
<dbReference type="Proteomes" id="UP001163550">
    <property type="component" value="Chromosome"/>
</dbReference>
<evidence type="ECO:0000313" key="3">
    <source>
        <dbReference type="Proteomes" id="UP001163550"/>
    </source>
</evidence>
<dbReference type="SUPFAM" id="SSF52540">
    <property type="entry name" value="P-loop containing nucleoside triphosphate hydrolases"/>
    <property type="match status" value="1"/>
</dbReference>
<proteinExistence type="predicted"/>
<dbReference type="InterPro" id="IPR027417">
    <property type="entry name" value="P-loop_NTPase"/>
</dbReference>
<reference evidence="2" key="1">
    <citation type="submission" date="2021-11" db="EMBL/GenBank/DDBJ databases">
        <title>Isoprene-degrading acetogen.</title>
        <authorList>
            <person name="Yang Y."/>
            <person name="Jin H."/>
            <person name="Yan J."/>
        </authorList>
    </citation>
    <scope>NUCLEOTIDE SEQUENCE</scope>
    <source>
        <strain evidence="2">Berkeley</strain>
    </source>
</reference>
<accession>A0ABY6HIN8</accession>
<evidence type="ECO:0000259" key="1">
    <source>
        <dbReference type="Pfam" id="PF13614"/>
    </source>
</evidence>
<dbReference type="PANTHER" id="PTHR13696:SF99">
    <property type="entry name" value="COBYRINIC ACID AC-DIAMIDE SYNTHASE"/>
    <property type="match status" value="1"/>
</dbReference>
<name>A0ABY6HIN8_9FIRM</name>
<feature type="domain" description="AAA" evidence="1">
    <location>
        <begin position="6"/>
        <end position="187"/>
    </location>
</feature>
<dbReference type="PANTHER" id="PTHR13696">
    <property type="entry name" value="P-LOOP CONTAINING NUCLEOSIDE TRIPHOSPHATE HYDROLASE"/>
    <property type="match status" value="1"/>
</dbReference>
<evidence type="ECO:0000313" key="2">
    <source>
        <dbReference type="EMBL" id="UYO64392.1"/>
    </source>
</evidence>
<dbReference type="Gene3D" id="3.40.50.300">
    <property type="entry name" value="P-loop containing nucleotide triphosphate hydrolases"/>
    <property type="match status" value="1"/>
</dbReference>
<dbReference type="InterPro" id="IPR050678">
    <property type="entry name" value="DNA_Partitioning_ATPase"/>
</dbReference>
<gene>
    <name evidence="2" type="ORF">LNN31_08210</name>
</gene>